<dbReference type="AlphaFoldDB" id="A0A847VCK9"/>
<protein>
    <submittedName>
        <fullName evidence="2">Uncharacterized protein</fullName>
    </submittedName>
</protein>
<name>A0A847VCK9_9BACT</name>
<dbReference type="Proteomes" id="UP000564033">
    <property type="component" value="Unassembled WGS sequence"/>
</dbReference>
<dbReference type="PROSITE" id="PS51257">
    <property type="entry name" value="PROKAR_LIPOPROTEIN"/>
    <property type="match status" value="1"/>
</dbReference>
<keyword evidence="1" id="KW-0732">Signal</keyword>
<evidence type="ECO:0000256" key="1">
    <source>
        <dbReference type="SAM" id="SignalP"/>
    </source>
</evidence>
<comment type="caution">
    <text evidence="2">The sequence shown here is derived from an EMBL/GenBank/DDBJ whole genome shotgun (WGS) entry which is preliminary data.</text>
</comment>
<sequence>MKLKSLKYILYFCVIVLSSFLLTACTKSNDSLDSSKSEESVSEKPTEEVQVIGNIPDEIVQDIKDSYIGTYTDIVIQEIGMSLPNYYMIDFNEEGYFVKIKPVDVRLEEVIRILDSNKMPYKNVNILLAFTQEMEDPRWERVYSVEVWVKLDGFDDTYHAYVSELAAPEDHPAMSKD</sequence>
<reference evidence="2 3" key="1">
    <citation type="journal article" date="2020" name="Biotechnol. Biofuels">
        <title>New insights from the biogas microbiome by comprehensive genome-resolved metagenomics of nearly 1600 species originating from multiple anaerobic digesters.</title>
        <authorList>
            <person name="Campanaro S."/>
            <person name="Treu L."/>
            <person name="Rodriguez-R L.M."/>
            <person name="Kovalovszki A."/>
            <person name="Ziels R.M."/>
            <person name="Maus I."/>
            <person name="Zhu X."/>
            <person name="Kougias P.G."/>
            <person name="Basile A."/>
            <person name="Luo G."/>
            <person name="Schluter A."/>
            <person name="Konstantinidis K.T."/>
            <person name="Angelidaki I."/>
        </authorList>
    </citation>
    <scope>NUCLEOTIDE SEQUENCE [LARGE SCALE GENOMIC DNA]</scope>
    <source>
        <strain evidence="2">AS19jrsBPTG_9</strain>
    </source>
</reference>
<gene>
    <name evidence="2" type="ORF">GX888_00405</name>
</gene>
<feature type="chain" id="PRO_5032361471" evidence="1">
    <location>
        <begin position="24"/>
        <end position="177"/>
    </location>
</feature>
<accession>A0A847VCK9</accession>
<feature type="signal peptide" evidence="1">
    <location>
        <begin position="1"/>
        <end position="23"/>
    </location>
</feature>
<evidence type="ECO:0000313" key="3">
    <source>
        <dbReference type="Proteomes" id="UP000564033"/>
    </source>
</evidence>
<organism evidence="2 3">
    <name type="scientific">Candidatus Dojkabacteria bacterium</name>
    <dbReference type="NCBI Taxonomy" id="2099670"/>
    <lineage>
        <taxon>Bacteria</taxon>
        <taxon>Candidatus Dojkabacteria</taxon>
    </lineage>
</organism>
<evidence type="ECO:0000313" key="2">
    <source>
        <dbReference type="EMBL" id="NLZ24200.1"/>
    </source>
</evidence>
<proteinExistence type="predicted"/>
<dbReference type="EMBL" id="JAAZIL010000010">
    <property type="protein sequence ID" value="NLZ24200.1"/>
    <property type="molecule type" value="Genomic_DNA"/>
</dbReference>